<keyword evidence="4" id="KW-1185">Reference proteome</keyword>
<sequence length="470" mass="50055">MREGGPEPDGKPPASPWPGGGGGADGRPGPADPGETGAEAGASAGGAGADGQGAAPEARSSTWPGGATRDSAPPPPPTPDPVQHVAPPDADTLDVACVATRAPLFRLALRTGALTVLTLGVYRFWMKTRLRRWYWSSVRPGGLPMEYVGEPLEKLLGFLTAVVVLAFYIGVVNLALMFLSLSLLEGSAPALLLSLVGVIPIWFYATYRARRYRLARTRWRGLRFGLEPGAWGYAARALGHWAATILTLGVLWPRMTFGLEKFVTDRTRFGDTALHQGGEWRMLWPAFVHAAGGGYLSLAVGLVATGEPGMIWMLLGTVPWFLYGLVHYSVESKRLMTEAKTAGPLGLVSRADPRRVLRIYLFGGIAALVALILPLAALGMALVAVEMSLEEAGELPTAVLAAGGLALYIAVALIWSVLRHVFLIMPVWRHYAETLTVTGAESLGTMRQRDRDAALQAEGFAEALDIGGAM</sequence>
<dbReference type="OrthoDB" id="7462354at2"/>
<feature type="region of interest" description="Disordered" evidence="1">
    <location>
        <begin position="1"/>
        <end position="88"/>
    </location>
</feature>
<organism evidence="3 4">
    <name type="scientific">Histidinibacterium lentulum</name>
    <dbReference type="NCBI Taxonomy" id="2480588"/>
    <lineage>
        <taxon>Bacteria</taxon>
        <taxon>Pseudomonadati</taxon>
        <taxon>Pseudomonadota</taxon>
        <taxon>Alphaproteobacteria</taxon>
        <taxon>Rhodobacterales</taxon>
        <taxon>Paracoccaceae</taxon>
        <taxon>Histidinibacterium</taxon>
    </lineage>
</organism>
<dbReference type="Pfam" id="PF05987">
    <property type="entry name" value="DUF898"/>
    <property type="match status" value="1"/>
</dbReference>
<comment type="caution">
    <text evidence="3">The sequence shown here is derived from an EMBL/GenBank/DDBJ whole genome shotgun (WGS) entry which is preliminary data.</text>
</comment>
<feature type="transmembrane region" description="Helical" evidence="2">
    <location>
        <begin position="310"/>
        <end position="330"/>
    </location>
</feature>
<evidence type="ECO:0000313" key="4">
    <source>
        <dbReference type="Proteomes" id="UP000268016"/>
    </source>
</evidence>
<feature type="transmembrane region" description="Helical" evidence="2">
    <location>
        <begin position="187"/>
        <end position="207"/>
    </location>
</feature>
<keyword evidence="2" id="KW-0472">Membrane</keyword>
<protein>
    <submittedName>
        <fullName evidence="3">DUF898 family protein</fullName>
    </submittedName>
</protein>
<dbReference type="EMBL" id="RDRB01000004">
    <property type="protein sequence ID" value="ROU02679.1"/>
    <property type="molecule type" value="Genomic_DNA"/>
</dbReference>
<reference evidence="3 4" key="1">
    <citation type="submission" date="2018-10" db="EMBL/GenBank/DDBJ databases">
        <title>Histidinibacterium lentulum gen. nov., sp. nov., a marine bacterium from the culture broth of Picochlorum sp. 122.</title>
        <authorList>
            <person name="Wang G."/>
        </authorList>
    </citation>
    <scope>NUCLEOTIDE SEQUENCE [LARGE SCALE GENOMIC DNA]</scope>
    <source>
        <strain evidence="3 4">B17</strain>
    </source>
</reference>
<dbReference type="RefSeq" id="WP_123642200.1">
    <property type="nucleotide sequence ID" value="NZ_ML119084.1"/>
</dbReference>
<feature type="transmembrane region" description="Helical" evidence="2">
    <location>
        <begin position="155"/>
        <end position="181"/>
    </location>
</feature>
<feature type="transmembrane region" description="Helical" evidence="2">
    <location>
        <begin position="107"/>
        <end position="125"/>
    </location>
</feature>
<dbReference type="AlphaFoldDB" id="A0A3N2R5B7"/>
<feature type="compositionally biased region" description="Basic and acidic residues" evidence="1">
    <location>
        <begin position="1"/>
        <end position="10"/>
    </location>
</feature>
<evidence type="ECO:0000256" key="1">
    <source>
        <dbReference type="SAM" id="MobiDB-lite"/>
    </source>
</evidence>
<feature type="transmembrane region" description="Helical" evidence="2">
    <location>
        <begin position="359"/>
        <end position="385"/>
    </location>
</feature>
<evidence type="ECO:0000313" key="3">
    <source>
        <dbReference type="EMBL" id="ROU02679.1"/>
    </source>
</evidence>
<dbReference type="InterPro" id="IPR010295">
    <property type="entry name" value="DUF898"/>
</dbReference>
<name>A0A3N2R5B7_9RHOB</name>
<keyword evidence="2" id="KW-0812">Transmembrane</keyword>
<keyword evidence="2" id="KW-1133">Transmembrane helix</keyword>
<feature type="transmembrane region" description="Helical" evidence="2">
    <location>
        <begin position="397"/>
        <end position="418"/>
    </location>
</feature>
<feature type="transmembrane region" description="Helical" evidence="2">
    <location>
        <begin position="283"/>
        <end position="304"/>
    </location>
</feature>
<gene>
    <name evidence="3" type="ORF">EAT49_10175</name>
</gene>
<dbReference type="Proteomes" id="UP000268016">
    <property type="component" value="Unassembled WGS sequence"/>
</dbReference>
<accession>A0A3N2R5B7</accession>
<proteinExistence type="predicted"/>
<feature type="compositionally biased region" description="Low complexity" evidence="1">
    <location>
        <begin position="27"/>
        <end position="42"/>
    </location>
</feature>
<evidence type="ECO:0000256" key="2">
    <source>
        <dbReference type="SAM" id="Phobius"/>
    </source>
</evidence>